<dbReference type="PANTHER" id="PTHR32468">
    <property type="entry name" value="CATION/H + ANTIPORTER"/>
    <property type="match status" value="1"/>
</dbReference>
<reference evidence="12 13" key="1">
    <citation type="journal article" date="2013" name="Genome Biol.">
        <title>The genome sequence of the most widely cultivated cacao type and its use to identify candidate genes regulating pod color.</title>
        <authorList>
            <person name="Motamayor J.C."/>
            <person name="Mockaitis K."/>
            <person name="Schmutz J."/>
            <person name="Haiminen N."/>
            <person name="Iii D.L."/>
            <person name="Cornejo O."/>
            <person name="Findley S.D."/>
            <person name="Zheng P."/>
            <person name="Utro F."/>
            <person name="Royaert S."/>
            <person name="Saski C."/>
            <person name="Jenkins J."/>
            <person name="Podicheti R."/>
            <person name="Zhao M."/>
            <person name="Scheffler B.E."/>
            <person name="Stack J.C."/>
            <person name="Feltus F.A."/>
            <person name="Mustiga G.M."/>
            <person name="Amores F."/>
            <person name="Phillips W."/>
            <person name="Marelli J.P."/>
            <person name="May G.D."/>
            <person name="Shapiro H."/>
            <person name="Ma J."/>
            <person name="Bustamante C.D."/>
            <person name="Schnell R.J."/>
            <person name="Main D."/>
            <person name="Gilbert D."/>
            <person name="Parida L."/>
            <person name="Kuhn D.N."/>
        </authorList>
    </citation>
    <scope>NUCLEOTIDE SEQUENCE [LARGE SCALE GENOMIC DNA]</scope>
    <source>
        <strain evidence="13">cv. Matina 1-6</strain>
    </source>
</reference>
<gene>
    <name evidence="12" type="ORF">TCM_021977</name>
</gene>
<dbReference type="GO" id="GO:1902600">
    <property type="term" value="P:proton transmembrane transport"/>
    <property type="evidence" value="ECO:0007669"/>
    <property type="project" value="InterPro"/>
</dbReference>
<accession>A0A061ERW4</accession>
<dbReference type="AlphaFoldDB" id="A0A061ERW4"/>
<feature type="domain" description="Cation/H+ exchanger transmembrane" evidence="11">
    <location>
        <begin position="2"/>
        <end position="64"/>
    </location>
</feature>
<evidence type="ECO:0000256" key="2">
    <source>
        <dbReference type="ARBA" id="ARBA00022448"/>
    </source>
</evidence>
<keyword evidence="6 10" id="KW-1133">Transmembrane helix</keyword>
<dbReference type="GO" id="GO:0006813">
    <property type="term" value="P:potassium ion transport"/>
    <property type="evidence" value="ECO:0007669"/>
    <property type="project" value="UniProtKB-KW"/>
</dbReference>
<dbReference type="InParanoid" id="A0A061ERW4"/>
<comment type="subcellular location">
    <subcellularLocation>
        <location evidence="1">Membrane</location>
        <topology evidence="1">Multi-pass membrane protein</topology>
    </subcellularLocation>
</comment>
<keyword evidence="2" id="KW-0813">Transport</keyword>
<feature type="transmembrane region" description="Helical" evidence="10">
    <location>
        <begin position="32"/>
        <end position="55"/>
    </location>
</feature>
<evidence type="ECO:0000256" key="6">
    <source>
        <dbReference type="ARBA" id="ARBA00022989"/>
    </source>
</evidence>
<keyword evidence="13" id="KW-1185">Reference proteome</keyword>
<dbReference type="InterPro" id="IPR038770">
    <property type="entry name" value="Na+/solute_symporter_sf"/>
</dbReference>
<keyword evidence="8 10" id="KW-0472">Membrane</keyword>
<dbReference type="InterPro" id="IPR006153">
    <property type="entry name" value="Cation/H_exchanger_TM"/>
</dbReference>
<evidence type="ECO:0000256" key="5">
    <source>
        <dbReference type="ARBA" id="ARBA00022958"/>
    </source>
</evidence>
<keyword evidence="5" id="KW-0630">Potassium</keyword>
<organism evidence="12 13">
    <name type="scientific">Theobroma cacao</name>
    <name type="common">Cacao</name>
    <name type="synonym">Cocoa</name>
    <dbReference type="NCBI Taxonomy" id="3641"/>
    <lineage>
        <taxon>Eukaryota</taxon>
        <taxon>Viridiplantae</taxon>
        <taxon>Streptophyta</taxon>
        <taxon>Embryophyta</taxon>
        <taxon>Tracheophyta</taxon>
        <taxon>Spermatophyta</taxon>
        <taxon>Magnoliopsida</taxon>
        <taxon>eudicotyledons</taxon>
        <taxon>Gunneridae</taxon>
        <taxon>Pentapetalae</taxon>
        <taxon>rosids</taxon>
        <taxon>malvids</taxon>
        <taxon>Malvales</taxon>
        <taxon>Malvaceae</taxon>
        <taxon>Byttnerioideae</taxon>
        <taxon>Theobroma</taxon>
    </lineage>
</organism>
<dbReference type="PANTHER" id="PTHR32468:SF98">
    <property type="entry name" value="CATION_H+ EXCHANGER DOMAIN-CONTAINING PROTEIN"/>
    <property type="match status" value="1"/>
</dbReference>
<dbReference type="HOGENOM" id="CLU_919547_0_0_1"/>
<evidence type="ECO:0000313" key="12">
    <source>
        <dbReference type="EMBL" id="EOY07581.1"/>
    </source>
</evidence>
<evidence type="ECO:0000256" key="3">
    <source>
        <dbReference type="ARBA" id="ARBA00022538"/>
    </source>
</evidence>
<dbReference type="EMBL" id="CM001883">
    <property type="protein sequence ID" value="EOY07581.1"/>
    <property type="molecule type" value="Genomic_DNA"/>
</dbReference>
<evidence type="ECO:0000313" key="13">
    <source>
        <dbReference type="Proteomes" id="UP000026915"/>
    </source>
</evidence>
<evidence type="ECO:0000256" key="8">
    <source>
        <dbReference type="ARBA" id="ARBA00023136"/>
    </source>
</evidence>
<dbReference type="STRING" id="3641.A0A061ERW4"/>
<dbReference type="GO" id="GO:0016020">
    <property type="term" value="C:membrane"/>
    <property type="evidence" value="ECO:0007669"/>
    <property type="project" value="UniProtKB-SubCell"/>
</dbReference>
<dbReference type="Gramene" id="EOY07581">
    <property type="protein sequence ID" value="EOY07581"/>
    <property type="gene ID" value="TCM_021977"/>
</dbReference>
<keyword evidence="4 10" id="KW-0812">Transmembrane</keyword>
<keyword evidence="3" id="KW-0633">Potassium transport</keyword>
<dbReference type="Gene3D" id="1.20.1530.20">
    <property type="match status" value="1"/>
</dbReference>
<keyword evidence="7" id="KW-0406">Ion transport</keyword>
<name>A0A061ERW4_THECC</name>
<dbReference type="Pfam" id="PF00999">
    <property type="entry name" value="Na_H_Exchanger"/>
    <property type="match status" value="1"/>
</dbReference>
<evidence type="ECO:0000256" key="4">
    <source>
        <dbReference type="ARBA" id="ARBA00022692"/>
    </source>
</evidence>
<evidence type="ECO:0000256" key="7">
    <source>
        <dbReference type="ARBA" id="ARBA00023065"/>
    </source>
</evidence>
<protein>
    <submittedName>
        <fullName evidence="12">Monovalent cation:proton antiporter-like protein</fullName>
    </submittedName>
</protein>
<dbReference type="GO" id="GO:0015297">
    <property type="term" value="F:antiporter activity"/>
    <property type="evidence" value="ECO:0007669"/>
    <property type="project" value="InterPro"/>
</dbReference>
<evidence type="ECO:0000259" key="11">
    <source>
        <dbReference type="Pfam" id="PF00999"/>
    </source>
</evidence>
<dbReference type="eggNOG" id="KOG1650">
    <property type="taxonomic scope" value="Eukaryota"/>
</dbReference>
<dbReference type="Proteomes" id="UP000026915">
    <property type="component" value="Chromosome 5"/>
</dbReference>
<evidence type="ECO:0000256" key="1">
    <source>
        <dbReference type="ARBA" id="ARBA00004141"/>
    </source>
</evidence>
<evidence type="ECO:0000256" key="10">
    <source>
        <dbReference type="SAM" id="Phobius"/>
    </source>
</evidence>
<sequence length="303" mass="33234">MFLGVALSITAFPVLARILAELKLLTTHVGQTAVAAAAFNDVAACILLALAVALAGNSSGGGTKSPSISIWYRSPDHDSVMDEACICLTLAGVMISGFMTDLLGIYSIFDAFVYGLTIPKGGEFAAKLKERIEDFVAGLLLPLYNASSGEDFGDVCSGHAVYDPRERVVGIWRSKGLVGHIVLNIRREKKGTVSSTVQKFPMMKYLRFSPDGSLHHFHHNSSSHGHQLVQELDQFALAEFRSNESIQCEERVESNVAEEVLRIAQSRGVRDSSRRKGAAPITYGINRELYVQRVKSWELWQIF</sequence>
<comment type="similarity">
    <text evidence="9">Belongs to the monovalent cation:proton antiporter 2 (CPA2) transporter (TC 2.A.37) family. CHX (TC 2.A.37.4) subfamily.</text>
</comment>
<proteinExistence type="inferred from homology"/>
<evidence type="ECO:0000256" key="9">
    <source>
        <dbReference type="ARBA" id="ARBA00038341"/>
    </source>
</evidence>
<dbReference type="InterPro" id="IPR050794">
    <property type="entry name" value="CPA2_transporter"/>
</dbReference>